<accession>A0A6A6E997</accession>
<dbReference type="Gene3D" id="3.40.50.720">
    <property type="entry name" value="NAD(P)-binding Rossmann-like Domain"/>
    <property type="match status" value="1"/>
</dbReference>
<dbReference type="Pfam" id="PF08240">
    <property type="entry name" value="ADH_N"/>
    <property type="match status" value="1"/>
</dbReference>
<dbReference type="Pfam" id="PF00107">
    <property type="entry name" value="ADH_zinc_N"/>
    <property type="match status" value="1"/>
</dbReference>
<proteinExistence type="inferred from homology"/>
<dbReference type="Gene3D" id="3.90.180.10">
    <property type="entry name" value="Medium-chain alcohol dehydrogenases, catalytic domain"/>
    <property type="match status" value="1"/>
</dbReference>
<dbReference type="InterPro" id="IPR013149">
    <property type="entry name" value="ADH-like_C"/>
</dbReference>
<dbReference type="InterPro" id="IPR011032">
    <property type="entry name" value="GroES-like_sf"/>
</dbReference>
<dbReference type="AlphaFoldDB" id="A0A6A6E997"/>
<dbReference type="SUPFAM" id="SSF50129">
    <property type="entry name" value="GroES-like"/>
    <property type="match status" value="1"/>
</dbReference>
<name>A0A6A6E997_9PEZI</name>
<reference evidence="5" key="1">
    <citation type="journal article" date="2020" name="Stud. Mycol.">
        <title>101 Dothideomycetes genomes: a test case for predicting lifestyles and emergence of pathogens.</title>
        <authorList>
            <person name="Haridas S."/>
            <person name="Albert R."/>
            <person name="Binder M."/>
            <person name="Bloem J."/>
            <person name="Labutti K."/>
            <person name="Salamov A."/>
            <person name="Andreopoulos B."/>
            <person name="Baker S."/>
            <person name="Barry K."/>
            <person name="Bills G."/>
            <person name="Bluhm B."/>
            <person name="Cannon C."/>
            <person name="Castanera R."/>
            <person name="Culley D."/>
            <person name="Daum C."/>
            <person name="Ezra D."/>
            <person name="Gonzalez J."/>
            <person name="Henrissat B."/>
            <person name="Kuo A."/>
            <person name="Liang C."/>
            <person name="Lipzen A."/>
            <person name="Lutzoni F."/>
            <person name="Magnuson J."/>
            <person name="Mondo S."/>
            <person name="Nolan M."/>
            <person name="Ohm R."/>
            <person name="Pangilinan J."/>
            <person name="Park H.-J."/>
            <person name="Ramirez L."/>
            <person name="Alfaro M."/>
            <person name="Sun H."/>
            <person name="Tritt A."/>
            <person name="Yoshinaga Y."/>
            <person name="Zwiers L.-H."/>
            <person name="Turgeon B."/>
            <person name="Goodwin S."/>
            <person name="Spatafora J."/>
            <person name="Crous P."/>
            <person name="Grigoriev I."/>
        </authorList>
    </citation>
    <scope>NUCLEOTIDE SEQUENCE</scope>
    <source>
        <strain evidence="5">CBS 207.26</strain>
    </source>
</reference>
<dbReference type="EMBL" id="ML994623">
    <property type="protein sequence ID" value="KAF2188557.1"/>
    <property type="molecule type" value="Genomic_DNA"/>
</dbReference>
<evidence type="ECO:0000259" key="4">
    <source>
        <dbReference type="SMART" id="SM00829"/>
    </source>
</evidence>
<dbReference type="SUPFAM" id="SSF51735">
    <property type="entry name" value="NAD(P)-binding Rossmann-fold domains"/>
    <property type="match status" value="1"/>
</dbReference>
<sequence>MASTSSKSLYVDGNNTFKVIEGMSTYEPGADELLIETIFSGVNPADIKHATHLGICSTVLGYDFCGRLLRAPRNSKFVPGDIVAGYTPTGIGRPSRYGTHQRYLCCPENLAWKVPDNVPQDHAACLTCVAMTAADVVFNLFGFPLPSEKNVGGVKKPGPMLIWGTSASVGFCTLQLARAVGAHPIFVTASPGRHERLKELGATACFDYASPSVVADVRAAVKEANCGPIRYALDAVGSLDPPSSAELMTKCVDEDCDLKLVSTVIQQDRKFTMPLALKDGDVRIRPLGSPTIVTIPGQPQEARRMWEILKWTLEHYGKDFTLPEVKKLNGNAEKALEEIKKIADGGGGFGKFVVEHPIR</sequence>
<evidence type="ECO:0000313" key="5">
    <source>
        <dbReference type="EMBL" id="KAF2188557.1"/>
    </source>
</evidence>
<evidence type="ECO:0000313" key="6">
    <source>
        <dbReference type="Proteomes" id="UP000800200"/>
    </source>
</evidence>
<comment type="similarity">
    <text evidence="1">Belongs to the zinc-containing alcohol dehydrogenase family.</text>
</comment>
<dbReference type="InterPro" id="IPR036291">
    <property type="entry name" value="NAD(P)-bd_dom_sf"/>
</dbReference>
<dbReference type="OrthoDB" id="10257049at2759"/>
<evidence type="ECO:0000256" key="1">
    <source>
        <dbReference type="ARBA" id="ARBA00008072"/>
    </source>
</evidence>
<dbReference type="Proteomes" id="UP000800200">
    <property type="component" value="Unassembled WGS sequence"/>
</dbReference>
<gene>
    <name evidence="5" type="ORF">K469DRAFT_703144</name>
</gene>
<dbReference type="InterPro" id="IPR047122">
    <property type="entry name" value="Trans-enoyl_RdTase-like"/>
</dbReference>
<dbReference type="PANTHER" id="PTHR45348:SF7">
    <property type="entry name" value="ZINC BINDING OXIDOREDUCTASE, PUTATIVE-RELATED"/>
    <property type="match status" value="1"/>
</dbReference>
<dbReference type="SMART" id="SM00829">
    <property type="entry name" value="PKS_ER"/>
    <property type="match status" value="1"/>
</dbReference>
<comment type="subunit">
    <text evidence="2">Monomer.</text>
</comment>
<feature type="domain" description="Enoyl reductase (ER)" evidence="4">
    <location>
        <begin position="13"/>
        <end position="277"/>
    </location>
</feature>
<dbReference type="InterPro" id="IPR013154">
    <property type="entry name" value="ADH-like_N"/>
</dbReference>
<evidence type="ECO:0000256" key="3">
    <source>
        <dbReference type="ARBA" id="ARBA00023002"/>
    </source>
</evidence>
<protein>
    <submittedName>
        <fullName evidence="5">GroES-like protein</fullName>
    </submittedName>
</protein>
<evidence type="ECO:0000256" key="2">
    <source>
        <dbReference type="ARBA" id="ARBA00011245"/>
    </source>
</evidence>
<dbReference type="GO" id="GO:0016651">
    <property type="term" value="F:oxidoreductase activity, acting on NAD(P)H"/>
    <property type="evidence" value="ECO:0007669"/>
    <property type="project" value="InterPro"/>
</dbReference>
<organism evidence="5 6">
    <name type="scientific">Zopfia rhizophila CBS 207.26</name>
    <dbReference type="NCBI Taxonomy" id="1314779"/>
    <lineage>
        <taxon>Eukaryota</taxon>
        <taxon>Fungi</taxon>
        <taxon>Dikarya</taxon>
        <taxon>Ascomycota</taxon>
        <taxon>Pezizomycotina</taxon>
        <taxon>Dothideomycetes</taxon>
        <taxon>Dothideomycetes incertae sedis</taxon>
        <taxon>Zopfiaceae</taxon>
        <taxon>Zopfia</taxon>
    </lineage>
</organism>
<keyword evidence="3" id="KW-0560">Oxidoreductase</keyword>
<keyword evidence="6" id="KW-1185">Reference proteome</keyword>
<dbReference type="CDD" id="cd08249">
    <property type="entry name" value="enoyl_reductase_like"/>
    <property type="match status" value="1"/>
</dbReference>
<dbReference type="InterPro" id="IPR020843">
    <property type="entry name" value="ER"/>
</dbReference>
<dbReference type="PANTHER" id="PTHR45348">
    <property type="entry name" value="HYPOTHETICAL OXIDOREDUCTASE (EUROFUNG)"/>
    <property type="match status" value="1"/>
</dbReference>